<reference evidence="5 6" key="1">
    <citation type="submission" date="2016-11" db="EMBL/GenBank/DDBJ databases">
        <authorList>
            <person name="Jaros S."/>
            <person name="Januszkiewicz K."/>
            <person name="Wedrychowicz H."/>
        </authorList>
    </citation>
    <scope>NUCLEOTIDE SEQUENCE [LARGE SCALE GENOMIC DNA]</scope>
    <source>
        <strain evidence="5 6">DSM 8605</strain>
    </source>
</reference>
<gene>
    <name evidence="5" type="ORF">SAMN02745207_02664</name>
</gene>
<keyword evidence="3" id="KW-0804">Transcription</keyword>
<evidence type="ECO:0000313" key="6">
    <source>
        <dbReference type="Proteomes" id="UP000184447"/>
    </source>
</evidence>
<dbReference type="PROSITE" id="PS50995">
    <property type="entry name" value="HTH_MARR_2"/>
    <property type="match status" value="1"/>
</dbReference>
<dbReference type="Pfam" id="PF01047">
    <property type="entry name" value="MarR"/>
    <property type="match status" value="1"/>
</dbReference>
<proteinExistence type="predicted"/>
<evidence type="ECO:0000256" key="3">
    <source>
        <dbReference type="ARBA" id="ARBA00023163"/>
    </source>
</evidence>
<dbReference type="SUPFAM" id="SSF46785">
    <property type="entry name" value="Winged helix' DNA-binding domain"/>
    <property type="match status" value="1"/>
</dbReference>
<keyword evidence="1" id="KW-0805">Transcription regulation</keyword>
<dbReference type="Proteomes" id="UP000184447">
    <property type="component" value="Unassembled WGS sequence"/>
</dbReference>
<keyword evidence="2 5" id="KW-0238">DNA-binding</keyword>
<dbReference type="EMBL" id="FQXM01000015">
    <property type="protein sequence ID" value="SHH82450.1"/>
    <property type="molecule type" value="Genomic_DNA"/>
</dbReference>
<evidence type="ECO:0000259" key="4">
    <source>
        <dbReference type="PROSITE" id="PS50995"/>
    </source>
</evidence>
<dbReference type="OrthoDB" id="6400170at2"/>
<sequence>MDEKNLENIYLLFSRVIKLRLCKMRDMFEDLGIYPGQHGLLFALEKEEGQSQKELAQKLNIKPATITVTINRMKKSGLVERKQDKNDQRVSRVYLTNQGKAVCKKVRKAMKTIDEQCFENFSKEQQNILIELLSQMEENLASSCNTEECFFNNYKKNKISEE</sequence>
<organism evidence="5 6">
    <name type="scientific">Clostridium grantii DSM 8605</name>
    <dbReference type="NCBI Taxonomy" id="1121316"/>
    <lineage>
        <taxon>Bacteria</taxon>
        <taxon>Bacillati</taxon>
        <taxon>Bacillota</taxon>
        <taxon>Clostridia</taxon>
        <taxon>Eubacteriales</taxon>
        <taxon>Clostridiaceae</taxon>
        <taxon>Clostridium</taxon>
    </lineage>
</organism>
<dbReference type="GO" id="GO:0003677">
    <property type="term" value="F:DNA binding"/>
    <property type="evidence" value="ECO:0007669"/>
    <property type="project" value="UniProtKB-KW"/>
</dbReference>
<dbReference type="InterPro" id="IPR036390">
    <property type="entry name" value="WH_DNA-bd_sf"/>
</dbReference>
<dbReference type="RefSeq" id="WP_073338915.1">
    <property type="nucleotide sequence ID" value="NZ_FQXM01000015.1"/>
</dbReference>
<dbReference type="Gene3D" id="1.10.10.10">
    <property type="entry name" value="Winged helix-like DNA-binding domain superfamily/Winged helix DNA-binding domain"/>
    <property type="match status" value="1"/>
</dbReference>
<dbReference type="InterPro" id="IPR036388">
    <property type="entry name" value="WH-like_DNA-bd_sf"/>
</dbReference>
<evidence type="ECO:0000256" key="2">
    <source>
        <dbReference type="ARBA" id="ARBA00023125"/>
    </source>
</evidence>
<keyword evidence="6" id="KW-1185">Reference proteome</keyword>
<accession>A0A1M5W4R2</accession>
<dbReference type="GO" id="GO:0003700">
    <property type="term" value="F:DNA-binding transcription factor activity"/>
    <property type="evidence" value="ECO:0007669"/>
    <property type="project" value="InterPro"/>
</dbReference>
<dbReference type="InterPro" id="IPR000835">
    <property type="entry name" value="HTH_MarR-typ"/>
</dbReference>
<dbReference type="AlphaFoldDB" id="A0A1M5W4R2"/>
<protein>
    <submittedName>
        <fullName evidence="5">DNA-binding transcriptional regulator, MarR family</fullName>
    </submittedName>
</protein>
<evidence type="ECO:0000313" key="5">
    <source>
        <dbReference type="EMBL" id="SHH82450.1"/>
    </source>
</evidence>
<dbReference type="STRING" id="1121316.SAMN02745207_02664"/>
<dbReference type="PANTHER" id="PTHR42756:SF1">
    <property type="entry name" value="TRANSCRIPTIONAL REPRESSOR OF EMRAB OPERON"/>
    <property type="match status" value="1"/>
</dbReference>
<dbReference type="SMART" id="SM00347">
    <property type="entry name" value="HTH_MARR"/>
    <property type="match status" value="1"/>
</dbReference>
<name>A0A1M5W4R2_9CLOT</name>
<feature type="domain" description="HTH marR-type" evidence="4">
    <location>
        <begin position="3"/>
        <end position="138"/>
    </location>
</feature>
<dbReference type="PRINTS" id="PR00598">
    <property type="entry name" value="HTHMARR"/>
</dbReference>
<dbReference type="PANTHER" id="PTHR42756">
    <property type="entry name" value="TRANSCRIPTIONAL REGULATOR, MARR"/>
    <property type="match status" value="1"/>
</dbReference>
<evidence type="ECO:0000256" key="1">
    <source>
        <dbReference type="ARBA" id="ARBA00023015"/>
    </source>
</evidence>